<dbReference type="EMBL" id="JARJOW010000001">
    <property type="protein sequence ID" value="MDF5689357.1"/>
    <property type="molecule type" value="Genomic_DNA"/>
</dbReference>
<evidence type="ECO:0000313" key="1">
    <source>
        <dbReference type="EMBL" id="MDF5689357.1"/>
    </source>
</evidence>
<evidence type="ECO:0000313" key="2">
    <source>
        <dbReference type="Proteomes" id="UP001321344"/>
    </source>
</evidence>
<reference evidence="1 2" key="1">
    <citation type="submission" date="2023-03" db="EMBL/GenBank/DDBJ databases">
        <title>Genome sequencing of Aquirufa.</title>
        <authorList>
            <person name="Pitt A."/>
            <person name="Hahn M.W."/>
        </authorList>
    </citation>
    <scope>NUCLEOTIDE SEQUENCE [LARGE SCALE GENOMIC DNA]</scope>
    <source>
        <strain evidence="1 2">WAEICH-18A</strain>
    </source>
</reference>
<dbReference type="InterPro" id="IPR008969">
    <property type="entry name" value="CarboxyPept-like_regulatory"/>
</dbReference>
<name>A0ABT6BG14_9BACT</name>
<comment type="caution">
    <text evidence="1">The sequence shown here is derived from an EMBL/GenBank/DDBJ whole genome shotgun (WGS) entry which is preliminary data.</text>
</comment>
<dbReference type="Proteomes" id="UP001321344">
    <property type="component" value="Unassembled WGS sequence"/>
</dbReference>
<keyword evidence="2" id="KW-1185">Reference proteome</keyword>
<proteinExistence type="predicted"/>
<dbReference type="SUPFAM" id="SSF56935">
    <property type="entry name" value="Porins"/>
    <property type="match status" value="1"/>
</dbReference>
<protein>
    <submittedName>
        <fullName evidence="1">Carboxypeptidase-like regulatory domain-containing protein</fullName>
    </submittedName>
</protein>
<accession>A0ABT6BG14</accession>
<organism evidence="1 2">
    <name type="scientific">Aquirufa aurantiipilula</name>
    <dbReference type="NCBI Taxonomy" id="2696561"/>
    <lineage>
        <taxon>Bacteria</taxon>
        <taxon>Pseudomonadati</taxon>
        <taxon>Bacteroidota</taxon>
        <taxon>Cytophagia</taxon>
        <taxon>Cytophagales</taxon>
        <taxon>Flectobacillaceae</taxon>
        <taxon>Aquirufa</taxon>
    </lineage>
</organism>
<dbReference type="Pfam" id="PF13715">
    <property type="entry name" value="CarbopepD_reg_2"/>
    <property type="match status" value="1"/>
</dbReference>
<sequence length="703" mass="81526">MKIKYLLIFFIGISTCSIAQTQLRGRVMDAYHQTYLENVSLLLIHNKLSLLSDSTGTFQFSKLSKGLPDTLLVSMIGYKQKYIPIQYNKDLEIQLTLDKPNALAEVKVKASVPMSEDFVNQKINFLDVVVNASSKADPLLAVQSTSAASPFGESASISFRGSNPQLTQIYLNDIPIPEPIKFTQMSSLGTFSLIPINSIKDLLIFPSNPPLELLNASTGVVQIQSNESFSKQNMEIDLSLGQAGIHWTPWAKDKNGISIFGHHQFSPLLKSFNPTSLQDLPQFNESDWGLNAFFQTKNLWRFKIFSLLMIEKYSSQFRHPSFAGPFEYQKNRHIQTLNLSKLQEHAQWTLKFGLHESTQHDSTGNYAYHPKSVQLFSGIDLQLFPQENWTIKTGYQWFQSQTSYQIRRPIYSFDYRPQSPVILFSNTPSLSQQELFLSNNYAFSKPFRMGFAVKLTHFPSISDWRFTHQIHTRWYLHELEKYLNLAWSKQIASLYTPENEYSIVTSQQVSFDLVQEKELQKWSLHTFYKTEKSLHYTIEAFGAECNFSLVTSKSKHEWSLGSHWSQMKIGTITQHSPYQIPYFLRTNSQWKWKWVDLSLSSLIRMGNYYRPLLASAFSSELQVYVPQFDSLSSDNLSPYMRIDAMLSKMFHKSNQLSWITYISISNVLNRDNVKSINYNWDYQQSFQEYFQKRIIYVGVQMRW</sequence>
<dbReference type="RefSeq" id="WP_223143875.1">
    <property type="nucleotide sequence ID" value="NZ_CBCSDE010000007.1"/>
</dbReference>
<gene>
    <name evidence="1" type="ORF">PQG43_00625</name>
</gene>
<dbReference type="SUPFAM" id="SSF49464">
    <property type="entry name" value="Carboxypeptidase regulatory domain-like"/>
    <property type="match status" value="1"/>
</dbReference>